<gene>
    <name evidence="7" type="ORF">FEM03_18910</name>
</gene>
<dbReference type="GO" id="GO:0009055">
    <property type="term" value="F:electron transfer activity"/>
    <property type="evidence" value="ECO:0007669"/>
    <property type="project" value="InterPro"/>
</dbReference>
<dbReference type="Pfam" id="PF00034">
    <property type="entry name" value="Cytochrom_C"/>
    <property type="match status" value="1"/>
</dbReference>
<keyword evidence="5" id="KW-0812">Transmembrane</keyword>
<evidence type="ECO:0000256" key="2">
    <source>
        <dbReference type="ARBA" id="ARBA00022723"/>
    </source>
</evidence>
<accession>A0A5R8KA47</accession>
<evidence type="ECO:0000313" key="8">
    <source>
        <dbReference type="Proteomes" id="UP000306196"/>
    </source>
</evidence>
<dbReference type="SUPFAM" id="SSF46626">
    <property type="entry name" value="Cytochrome c"/>
    <property type="match status" value="1"/>
</dbReference>
<dbReference type="Proteomes" id="UP000306196">
    <property type="component" value="Unassembled WGS sequence"/>
</dbReference>
<feature type="transmembrane region" description="Helical" evidence="5">
    <location>
        <begin position="110"/>
        <end position="129"/>
    </location>
</feature>
<feature type="transmembrane region" description="Helical" evidence="5">
    <location>
        <begin position="268"/>
        <end position="287"/>
    </location>
</feature>
<dbReference type="GO" id="GO:0046872">
    <property type="term" value="F:metal ion binding"/>
    <property type="evidence" value="ECO:0007669"/>
    <property type="project" value="UniProtKB-KW"/>
</dbReference>
<proteinExistence type="predicted"/>
<name>A0A5R8KA47_9BACT</name>
<dbReference type="OrthoDB" id="9810382at2"/>
<feature type="transmembrane region" description="Helical" evidence="5">
    <location>
        <begin position="81"/>
        <end position="104"/>
    </location>
</feature>
<evidence type="ECO:0000256" key="4">
    <source>
        <dbReference type="PROSITE-ProRule" id="PRU00433"/>
    </source>
</evidence>
<dbReference type="Gene3D" id="1.10.760.10">
    <property type="entry name" value="Cytochrome c-like domain"/>
    <property type="match status" value="1"/>
</dbReference>
<keyword evidence="3 4" id="KW-0408">Iron</keyword>
<keyword evidence="5" id="KW-1133">Transmembrane helix</keyword>
<keyword evidence="1 4" id="KW-0349">Heme</keyword>
<feature type="transmembrane region" description="Helical" evidence="5">
    <location>
        <begin position="29"/>
        <end position="60"/>
    </location>
</feature>
<evidence type="ECO:0000313" key="7">
    <source>
        <dbReference type="EMBL" id="TLD69171.1"/>
    </source>
</evidence>
<dbReference type="GO" id="GO:0020037">
    <property type="term" value="F:heme binding"/>
    <property type="evidence" value="ECO:0007669"/>
    <property type="project" value="InterPro"/>
</dbReference>
<dbReference type="InterPro" id="IPR036909">
    <property type="entry name" value="Cyt_c-like_dom_sf"/>
</dbReference>
<comment type="caution">
    <text evidence="7">The sequence shown here is derived from an EMBL/GenBank/DDBJ whole genome shotgun (WGS) entry which is preliminary data.</text>
</comment>
<organism evidence="7 8">
    <name type="scientific">Phragmitibacter flavus</name>
    <dbReference type="NCBI Taxonomy" id="2576071"/>
    <lineage>
        <taxon>Bacteria</taxon>
        <taxon>Pseudomonadati</taxon>
        <taxon>Verrucomicrobiota</taxon>
        <taxon>Verrucomicrobiia</taxon>
        <taxon>Verrucomicrobiales</taxon>
        <taxon>Verrucomicrobiaceae</taxon>
        <taxon>Phragmitibacter</taxon>
    </lineage>
</organism>
<evidence type="ECO:0000256" key="1">
    <source>
        <dbReference type="ARBA" id="ARBA00022617"/>
    </source>
</evidence>
<evidence type="ECO:0000259" key="6">
    <source>
        <dbReference type="PROSITE" id="PS51007"/>
    </source>
</evidence>
<dbReference type="RefSeq" id="WP_138087857.1">
    <property type="nucleotide sequence ID" value="NZ_VAUV01000015.1"/>
</dbReference>
<dbReference type="PROSITE" id="PS51007">
    <property type="entry name" value="CYTC"/>
    <property type="match status" value="1"/>
</dbReference>
<evidence type="ECO:0000256" key="3">
    <source>
        <dbReference type="ARBA" id="ARBA00023004"/>
    </source>
</evidence>
<keyword evidence="2 4" id="KW-0479">Metal-binding</keyword>
<keyword evidence="8" id="KW-1185">Reference proteome</keyword>
<feature type="domain" description="Cytochrome c" evidence="6">
    <location>
        <begin position="359"/>
        <end position="439"/>
    </location>
</feature>
<feature type="transmembrane region" description="Helical" evidence="5">
    <location>
        <begin position="236"/>
        <end position="256"/>
    </location>
</feature>
<reference evidence="7 8" key="1">
    <citation type="submission" date="2019-05" db="EMBL/GenBank/DDBJ databases">
        <title>Verrucobacter flavum gen. nov., sp. nov. a new member of the family Verrucomicrobiaceae.</title>
        <authorList>
            <person name="Szuroczki S."/>
            <person name="Abbaszade G."/>
            <person name="Szabo A."/>
            <person name="Felfoldi T."/>
            <person name="Schumann P."/>
            <person name="Boka K."/>
            <person name="Keki Z."/>
            <person name="Toumi M."/>
            <person name="Toth E."/>
        </authorList>
    </citation>
    <scope>NUCLEOTIDE SEQUENCE [LARGE SCALE GENOMIC DNA]</scope>
    <source>
        <strain evidence="7 8">MG-N-17</strain>
    </source>
</reference>
<dbReference type="InterPro" id="IPR009056">
    <property type="entry name" value="Cyt_c-like_dom"/>
</dbReference>
<feature type="transmembrane region" description="Helical" evidence="5">
    <location>
        <begin position="299"/>
        <end position="322"/>
    </location>
</feature>
<sequence length="443" mass="49623">MNLPYFIANTPVPRDLALPLPIPEGVLKVLLVLFFLIHIFFVNLMVGGSFIAVFLEWLGLRQKKWDSLAYEITKTVTVNKSLAVVMGIGPLLCINLVYTMQWYAANSLTGHAWLLIVPTVISAFLLAYLHKYTWHRWNTGAWKTLHLAIGLLMALHFLFIPLIFLANINLMLFPSEWEKVQGFFSSLKIGNVLPRYLHFLLASIAIASLFMVGWFGRKTYNITHLPDHSKADLKRLFYRTAAVPTMMQFLIGPILLFTLPSIGVTTQLYVVIFSGASLGALVLWLILRETKAPDHLVGNRYLIICILFSFVVLGMGSGRHLYREAALASHQSEIKQRTHAYQTALAEFRKNHPEGTEVTAPQTGEQLFTSCAACHAPATQLVGPSLAEIAQLYANNPEGIVTWARAPGKKRPNLPPMPPFAHLGDDNLRKIAQYMLEKAPPKL</sequence>
<keyword evidence="5" id="KW-0472">Membrane</keyword>
<feature type="transmembrane region" description="Helical" evidence="5">
    <location>
        <begin position="193"/>
        <end position="215"/>
    </location>
</feature>
<dbReference type="EMBL" id="VAUV01000015">
    <property type="protein sequence ID" value="TLD69171.1"/>
    <property type="molecule type" value="Genomic_DNA"/>
</dbReference>
<feature type="transmembrane region" description="Helical" evidence="5">
    <location>
        <begin position="149"/>
        <end position="173"/>
    </location>
</feature>
<dbReference type="AlphaFoldDB" id="A0A5R8KA47"/>
<evidence type="ECO:0000256" key="5">
    <source>
        <dbReference type="SAM" id="Phobius"/>
    </source>
</evidence>
<protein>
    <submittedName>
        <fullName evidence="7">C-type cytochrome</fullName>
    </submittedName>
</protein>